<gene>
    <name evidence="1" type="ORF">TSAR_011925</name>
</gene>
<proteinExistence type="predicted"/>
<dbReference type="EMBL" id="NNAY01003317">
    <property type="protein sequence ID" value="OXU19635.1"/>
    <property type="molecule type" value="Genomic_DNA"/>
</dbReference>
<organism evidence="1 2">
    <name type="scientific">Trichomalopsis sarcophagae</name>
    <dbReference type="NCBI Taxonomy" id="543379"/>
    <lineage>
        <taxon>Eukaryota</taxon>
        <taxon>Metazoa</taxon>
        <taxon>Ecdysozoa</taxon>
        <taxon>Arthropoda</taxon>
        <taxon>Hexapoda</taxon>
        <taxon>Insecta</taxon>
        <taxon>Pterygota</taxon>
        <taxon>Neoptera</taxon>
        <taxon>Endopterygota</taxon>
        <taxon>Hymenoptera</taxon>
        <taxon>Apocrita</taxon>
        <taxon>Proctotrupomorpha</taxon>
        <taxon>Chalcidoidea</taxon>
        <taxon>Pteromalidae</taxon>
        <taxon>Pteromalinae</taxon>
        <taxon>Trichomalopsis</taxon>
    </lineage>
</organism>
<reference evidence="1 2" key="1">
    <citation type="journal article" date="2017" name="Curr. Biol.">
        <title>The Evolution of Venom by Co-option of Single-Copy Genes.</title>
        <authorList>
            <person name="Martinson E.O."/>
            <person name="Mrinalini"/>
            <person name="Kelkar Y.D."/>
            <person name="Chang C.H."/>
            <person name="Werren J.H."/>
        </authorList>
    </citation>
    <scope>NUCLEOTIDE SEQUENCE [LARGE SCALE GENOMIC DNA]</scope>
    <source>
        <strain evidence="1 2">Alberta</strain>
        <tissue evidence="1">Whole body</tissue>
    </source>
</reference>
<sequence length="81" mass="9352">MSTNIPARLRFVVRYNTVNEEVLRLYEEMPLYLTCYDSEFTDSQVKPAKIQCLLNNRADIDLENDDANARSPSSTLARTHL</sequence>
<accession>A0A232EMP7</accession>
<dbReference type="Proteomes" id="UP000215335">
    <property type="component" value="Unassembled WGS sequence"/>
</dbReference>
<evidence type="ECO:0000313" key="2">
    <source>
        <dbReference type="Proteomes" id="UP000215335"/>
    </source>
</evidence>
<protein>
    <submittedName>
        <fullName evidence="1">Uncharacterized protein</fullName>
    </submittedName>
</protein>
<evidence type="ECO:0000313" key="1">
    <source>
        <dbReference type="EMBL" id="OXU19635.1"/>
    </source>
</evidence>
<keyword evidence="2" id="KW-1185">Reference proteome</keyword>
<dbReference type="AlphaFoldDB" id="A0A232EMP7"/>
<comment type="caution">
    <text evidence="1">The sequence shown here is derived from an EMBL/GenBank/DDBJ whole genome shotgun (WGS) entry which is preliminary data.</text>
</comment>
<name>A0A232EMP7_9HYME</name>